<evidence type="ECO:0000313" key="2">
    <source>
        <dbReference type="EMBL" id="OAF71151.1"/>
    </source>
</evidence>
<organism evidence="2 3">
    <name type="scientific">Intoshia linei</name>
    <dbReference type="NCBI Taxonomy" id="1819745"/>
    <lineage>
        <taxon>Eukaryota</taxon>
        <taxon>Metazoa</taxon>
        <taxon>Spiralia</taxon>
        <taxon>Lophotrochozoa</taxon>
        <taxon>Mesozoa</taxon>
        <taxon>Orthonectida</taxon>
        <taxon>Rhopaluridae</taxon>
        <taxon>Intoshia</taxon>
    </lineage>
</organism>
<proteinExistence type="predicted"/>
<feature type="domain" description="Tyrosine specific protein phosphatases" evidence="1">
    <location>
        <begin position="78"/>
        <end position="131"/>
    </location>
</feature>
<name>A0A177BCC4_9BILA</name>
<dbReference type="OrthoDB" id="5632at2759"/>
<comment type="caution">
    <text evidence="2">The sequence shown here is derived from an EMBL/GenBank/DDBJ whole genome shotgun (WGS) entry which is preliminary data.</text>
</comment>
<dbReference type="InterPro" id="IPR029021">
    <property type="entry name" value="Prot-tyrosine_phosphatase-like"/>
</dbReference>
<dbReference type="InterPro" id="IPR000387">
    <property type="entry name" value="Tyr_Pase_dom"/>
</dbReference>
<dbReference type="Proteomes" id="UP000078046">
    <property type="component" value="Unassembled WGS sequence"/>
</dbReference>
<dbReference type="AlphaFoldDB" id="A0A177BCC4"/>
<evidence type="ECO:0000313" key="3">
    <source>
        <dbReference type="Proteomes" id="UP000078046"/>
    </source>
</evidence>
<keyword evidence="3" id="KW-1185">Reference proteome</keyword>
<protein>
    <recommendedName>
        <fullName evidence="1">Tyrosine specific protein phosphatases domain-containing protein</fullName>
    </recommendedName>
</protein>
<dbReference type="PANTHER" id="PTHR23339">
    <property type="entry name" value="TYROSINE SPECIFIC PROTEIN PHOSPHATASE AND DUAL SPECIFICITY PROTEIN PHOSPHATASE"/>
    <property type="match status" value="1"/>
</dbReference>
<evidence type="ECO:0000259" key="1">
    <source>
        <dbReference type="PROSITE" id="PS50056"/>
    </source>
</evidence>
<accession>A0A177BCC4</accession>
<dbReference type="EMBL" id="LWCA01000076">
    <property type="protein sequence ID" value="OAF71151.1"/>
    <property type="molecule type" value="Genomic_DNA"/>
</dbReference>
<reference evidence="2 3" key="1">
    <citation type="submission" date="2016-04" db="EMBL/GenBank/DDBJ databases">
        <title>The genome of Intoshia linei affirms orthonectids as highly simplified spiralians.</title>
        <authorList>
            <person name="Mikhailov K.V."/>
            <person name="Slusarev G.S."/>
            <person name="Nikitin M.A."/>
            <person name="Logacheva M.D."/>
            <person name="Penin A."/>
            <person name="Aleoshin V."/>
            <person name="Panchin Y.V."/>
        </authorList>
    </citation>
    <scope>NUCLEOTIDE SEQUENCE [LARGE SCALE GENOMIC DNA]</scope>
    <source>
        <strain evidence="2">Intl2013</strain>
        <tissue evidence="2">Whole animal</tissue>
    </source>
</reference>
<dbReference type="InterPro" id="IPR050561">
    <property type="entry name" value="PTP"/>
</dbReference>
<gene>
    <name evidence="2" type="ORF">A3Q56_01039</name>
</gene>
<dbReference type="PROSITE" id="PS50056">
    <property type="entry name" value="TYR_PHOSPHATASE_2"/>
    <property type="match status" value="1"/>
</dbReference>
<sequence length="131" mass="14972">MNQICIEYRNLRFIVTSAPHDVFMNNYINMLKSHQVTDLIRVCDVNYSVETEMWRNANINIEDWPFTDGDGPPVDIVKKFLLLVKNRLKNNPGSCIAVHCVYGLGRSVALVAIALIEFGLNSKQAVEYIRK</sequence>
<dbReference type="Gene3D" id="3.90.190.10">
    <property type="entry name" value="Protein tyrosine phosphatase superfamily"/>
    <property type="match status" value="1"/>
</dbReference>
<dbReference type="SUPFAM" id="SSF52799">
    <property type="entry name" value="(Phosphotyrosine protein) phosphatases II"/>
    <property type="match status" value="1"/>
</dbReference>
<dbReference type="Pfam" id="PF22785">
    <property type="entry name" value="Tc-R-P"/>
    <property type="match status" value="1"/>
</dbReference>